<keyword evidence="3 6" id="KW-0812">Transmembrane</keyword>
<evidence type="ECO:0000256" key="1">
    <source>
        <dbReference type="ARBA" id="ARBA00004651"/>
    </source>
</evidence>
<proteinExistence type="predicted"/>
<accession>A0ABW4S060</accession>
<protein>
    <submittedName>
        <fullName evidence="7">Lipopolysaccharide biosynthesis protein</fullName>
    </submittedName>
</protein>
<feature type="transmembrane region" description="Helical" evidence="6">
    <location>
        <begin position="102"/>
        <end position="122"/>
    </location>
</feature>
<dbReference type="PANTHER" id="PTHR30250">
    <property type="entry name" value="PST FAMILY PREDICTED COLANIC ACID TRANSPORTER"/>
    <property type="match status" value="1"/>
</dbReference>
<dbReference type="PANTHER" id="PTHR30250:SF28">
    <property type="entry name" value="POLYSACCHARIDE BIOSYNTHESIS PROTEIN"/>
    <property type="match status" value="1"/>
</dbReference>
<evidence type="ECO:0000256" key="5">
    <source>
        <dbReference type="ARBA" id="ARBA00023136"/>
    </source>
</evidence>
<name>A0ABW4S060_9ACTN</name>
<keyword evidence="5 6" id="KW-0472">Membrane</keyword>
<organism evidence="7 8">
    <name type="scientific">Luteococcus peritonei</name>
    <dbReference type="NCBI Taxonomy" id="88874"/>
    <lineage>
        <taxon>Bacteria</taxon>
        <taxon>Bacillati</taxon>
        <taxon>Actinomycetota</taxon>
        <taxon>Actinomycetes</taxon>
        <taxon>Propionibacteriales</taxon>
        <taxon>Propionibacteriaceae</taxon>
        <taxon>Luteococcus</taxon>
    </lineage>
</organism>
<evidence type="ECO:0000256" key="4">
    <source>
        <dbReference type="ARBA" id="ARBA00022989"/>
    </source>
</evidence>
<evidence type="ECO:0000313" key="8">
    <source>
        <dbReference type="Proteomes" id="UP001597326"/>
    </source>
</evidence>
<dbReference type="Proteomes" id="UP001597326">
    <property type="component" value="Unassembled WGS sequence"/>
</dbReference>
<sequence>MAEAETVDGDHAPQASPGLLDRARSNVFLRHVLTLMTGTAVAQVIPLAARPFLSRMYTDAEFGLYSLYMSLAAAFVTIGALRYDLAVVMPEKDSDGRALVNLASRIALVTALLVTFGLTLWAKPVAGLLGNQALAPYLPAVGLLVFAMTQLSSRQYWLNRRKRYKEMARNRMGQSVGTTGVQLGVGLTAAPGAWGLVLGSLVGQWFSCLNLWRLTRQETRPQPGDSPAAMAHEYRKMPLVNGPNAVVDTIRLQGINLMTGTYFSHAVLGQFAQAWQLLQMPMGLINGALTQVFFQKLATTTRGSMFAVVRNAVVRSLLIGALPFALIWWLSPWLFPFVLGSKGNHNWTLAGQIARALVPWLYLNFVTSPISMLFLTVKRQGTMFVFALFYMAVPLSLIHQFHSSILQTMTYVSWSMAGLLVVFTLLALLVSWQFDHGIGEKSDAGAVDDEEKAAIAAEEVQDRTEERP</sequence>
<feature type="transmembrane region" description="Helical" evidence="6">
    <location>
        <begin position="134"/>
        <end position="151"/>
    </location>
</feature>
<comment type="subcellular location">
    <subcellularLocation>
        <location evidence="1">Cell membrane</location>
        <topology evidence="1">Multi-pass membrane protein</topology>
    </subcellularLocation>
</comment>
<keyword evidence="4 6" id="KW-1133">Transmembrane helix</keyword>
<comment type="caution">
    <text evidence="7">The sequence shown here is derived from an EMBL/GenBank/DDBJ whole genome shotgun (WGS) entry which is preliminary data.</text>
</comment>
<evidence type="ECO:0000256" key="3">
    <source>
        <dbReference type="ARBA" id="ARBA00022692"/>
    </source>
</evidence>
<dbReference type="InterPro" id="IPR050833">
    <property type="entry name" value="Poly_Biosynth_Transport"/>
</dbReference>
<keyword evidence="2" id="KW-1003">Cell membrane</keyword>
<evidence type="ECO:0000256" key="6">
    <source>
        <dbReference type="SAM" id="Phobius"/>
    </source>
</evidence>
<reference evidence="8" key="1">
    <citation type="journal article" date="2019" name="Int. J. Syst. Evol. Microbiol.">
        <title>The Global Catalogue of Microorganisms (GCM) 10K type strain sequencing project: providing services to taxonomists for standard genome sequencing and annotation.</title>
        <authorList>
            <consortium name="The Broad Institute Genomics Platform"/>
            <consortium name="The Broad Institute Genome Sequencing Center for Infectious Disease"/>
            <person name="Wu L."/>
            <person name="Ma J."/>
        </authorList>
    </citation>
    <scope>NUCLEOTIDE SEQUENCE [LARGE SCALE GENOMIC DNA]</scope>
    <source>
        <strain evidence="8">CAIM 431</strain>
    </source>
</reference>
<evidence type="ECO:0000313" key="7">
    <source>
        <dbReference type="EMBL" id="MFD1891293.1"/>
    </source>
</evidence>
<gene>
    <name evidence="7" type="ORF">ACFSCS_14040</name>
</gene>
<keyword evidence="8" id="KW-1185">Reference proteome</keyword>
<feature type="transmembrane region" description="Helical" evidence="6">
    <location>
        <begin position="312"/>
        <end position="331"/>
    </location>
</feature>
<evidence type="ECO:0000256" key="2">
    <source>
        <dbReference type="ARBA" id="ARBA00022475"/>
    </source>
</evidence>
<feature type="transmembrane region" description="Helical" evidence="6">
    <location>
        <begin position="32"/>
        <end position="50"/>
    </location>
</feature>
<feature type="transmembrane region" description="Helical" evidence="6">
    <location>
        <begin position="384"/>
        <end position="405"/>
    </location>
</feature>
<dbReference type="RefSeq" id="WP_343875611.1">
    <property type="nucleotide sequence ID" value="NZ_BAAAIX010000033.1"/>
</dbReference>
<feature type="transmembrane region" description="Helical" evidence="6">
    <location>
        <begin position="357"/>
        <end position="377"/>
    </location>
</feature>
<feature type="transmembrane region" description="Helical" evidence="6">
    <location>
        <begin position="172"/>
        <end position="190"/>
    </location>
</feature>
<dbReference type="Pfam" id="PF13440">
    <property type="entry name" value="Polysacc_synt_3"/>
    <property type="match status" value="1"/>
</dbReference>
<feature type="transmembrane region" description="Helical" evidence="6">
    <location>
        <begin position="411"/>
        <end position="432"/>
    </location>
</feature>
<dbReference type="EMBL" id="JBHUFZ010000032">
    <property type="protein sequence ID" value="MFD1891293.1"/>
    <property type="molecule type" value="Genomic_DNA"/>
</dbReference>
<feature type="transmembrane region" description="Helical" evidence="6">
    <location>
        <begin position="62"/>
        <end position="81"/>
    </location>
</feature>